<dbReference type="GO" id="GO:0016747">
    <property type="term" value="F:acyltransferase activity, transferring groups other than amino-acyl groups"/>
    <property type="evidence" value="ECO:0007669"/>
    <property type="project" value="InterPro"/>
</dbReference>
<dbReference type="Gene3D" id="3.40.630.30">
    <property type="match status" value="1"/>
</dbReference>
<gene>
    <name evidence="2" type="ORF">ENR15_07725</name>
</gene>
<dbReference type="Pfam" id="PF00583">
    <property type="entry name" value="Acetyltransf_1"/>
    <property type="match status" value="1"/>
</dbReference>
<dbReference type="SUPFAM" id="SSF55729">
    <property type="entry name" value="Acyl-CoA N-acyltransferases (Nat)"/>
    <property type="match status" value="1"/>
</dbReference>
<reference evidence="2" key="1">
    <citation type="journal article" date="2020" name="mSystems">
        <title>Genome- and Community-Level Interaction Insights into Carbon Utilization and Element Cycling Functions of Hydrothermarchaeota in Hydrothermal Sediment.</title>
        <authorList>
            <person name="Zhou Z."/>
            <person name="Liu Y."/>
            <person name="Xu W."/>
            <person name="Pan J."/>
            <person name="Luo Z.H."/>
            <person name="Li M."/>
        </authorList>
    </citation>
    <scope>NUCLEOTIDE SEQUENCE [LARGE SCALE GENOMIC DNA]</scope>
    <source>
        <strain evidence="2">SpSt-374</strain>
    </source>
</reference>
<dbReference type="PROSITE" id="PS51186">
    <property type="entry name" value="GNAT"/>
    <property type="match status" value="1"/>
</dbReference>
<organism evidence="2">
    <name type="scientific">Planktothricoides sp. SpSt-374</name>
    <dbReference type="NCBI Taxonomy" id="2282167"/>
    <lineage>
        <taxon>Bacteria</taxon>
        <taxon>Bacillati</taxon>
        <taxon>Cyanobacteriota</taxon>
        <taxon>Cyanophyceae</taxon>
        <taxon>Oscillatoriophycideae</taxon>
        <taxon>Oscillatoriales</taxon>
        <taxon>Oscillatoriaceae</taxon>
        <taxon>Planktothricoides</taxon>
    </lineage>
</organism>
<proteinExistence type="predicted"/>
<dbReference type="InterPro" id="IPR000182">
    <property type="entry name" value="GNAT_dom"/>
</dbReference>
<dbReference type="EMBL" id="DSPX01000074">
    <property type="protein sequence ID" value="HGG00530.1"/>
    <property type="molecule type" value="Genomic_DNA"/>
</dbReference>
<accession>A0A7C3VNF4</accession>
<feature type="domain" description="N-acetyltransferase" evidence="1">
    <location>
        <begin position="14"/>
        <end position="194"/>
    </location>
</feature>
<protein>
    <submittedName>
        <fullName evidence="2">GNAT family N-acetyltransferase</fullName>
    </submittedName>
</protein>
<keyword evidence="2" id="KW-0808">Transferase</keyword>
<dbReference type="InterPro" id="IPR016181">
    <property type="entry name" value="Acyl_CoA_acyltransferase"/>
</dbReference>
<evidence type="ECO:0000313" key="2">
    <source>
        <dbReference type="EMBL" id="HGG00530.1"/>
    </source>
</evidence>
<name>A0A7C3VNF4_9CYAN</name>
<dbReference type="AlphaFoldDB" id="A0A7C3VNF4"/>
<evidence type="ECO:0000259" key="1">
    <source>
        <dbReference type="PROSITE" id="PS51186"/>
    </source>
</evidence>
<comment type="caution">
    <text evidence="2">The sequence shown here is derived from an EMBL/GenBank/DDBJ whole genome shotgun (WGS) entry which is preliminary data.</text>
</comment>
<sequence>MTIALETKPQTTPYTHRQATPEDAAAIAPLWAAFAQERTAADPSMLLKANFDFLQYVRRQLEKPLSYAWVLQWHTDNHSAIVGCLFVYFYDEAPPQELPQEMRAEQELENPFQARRVGAVLGMYVQPEHRHTDTIKLLAEAAIQQAATLKVSDIDILVSAEQTGVQALLQRFGFKKAAVQYTKHFDLTDATDLPSLHRPHPDFELSERPFDKAIPLYDPLTNEIVRNPQGEAVFLMPLADETTGKLPIYPTPVRDPQTQEWIFDRLGELVVCPVLRDENGQVVEYQGIPQFHPPVYDIVDGQIRLQQDAAGNYLFCAIEKDKKGQILRTPNGSPVFKRTAS</sequence>